<keyword evidence="3" id="KW-0175">Coiled coil</keyword>
<accession>A0A0K9F8I7</accession>
<dbReference type="RefSeq" id="WP_049667259.1">
    <property type="nucleotide sequence ID" value="NZ_JBIVOC010000013.1"/>
</dbReference>
<evidence type="ECO:0000256" key="1">
    <source>
        <dbReference type="ARBA" id="ARBA00023224"/>
    </source>
</evidence>
<evidence type="ECO:0000313" key="5">
    <source>
        <dbReference type="EMBL" id="KMY30835.1"/>
    </source>
</evidence>
<dbReference type="PANTHER" id="PTHR32089:SF112">
    <property type="entry name" value="LYSOZYME-LIKE PROTEIN-RELATED"/>
    <property type="match status" value="1"/>
</dbReference>
<dbReference type="GO" id="GO:0007165">
    <property type="term" value="P:signal transduction"/>
    <property type="evidence" value="ECO:0007669"/>
    <property type="project" value="UniProtKB-KW"/>
</dbReference>
<feature type="domain" description="Methyl-accepting transducer" evidence="4">
    <location>
        <begin position="155"/>
        <end position="274"/>
    </location>
</feature>
<organism evidence="5 6">
    <name type="scientific">Lysinibacillus xylanilyticus</name>
    <dbReference type="NCBI Taxonomy" id="582475"/>
    <lineage>
        <taxon>Bacteria</taxon>
        <taxon>Bacillati</taxon>
        <taxon>Bacillota</taxon>
        <taxon>Bacilli</taxon>
        <taxon>Bacillales</taxon>
        <taxon>Bacillaceae</taxon>
        <taxon>Lysinibacillus</taxon>
    </lineage>
</organism>
<proteinExistence type="predicted"/>
<evidence type="ECO:0000256" key="2">
    <source>
        <dbReference type="PROSITE-ProRule" id="PRU00284"/>
    </source>
</evidence>
<dbReference type="SUPFAM" id="SSF58104">
    <property type="entry name" value="Methyl-accepting chemotaxis protein (MCP) signaling domain"/>
    <property type="match status" value="1"/>
</dbReference>
<dbReference type="GeneID" id="96601719"/>
<dbReference type="InterPro" id="IPR004089">
    <property type="entry name" value="MCPsignal_dom"/>
</dbReference>
<evidence type="ECO:0000313" key="6">
    <source>
        <dbReference type="Proteomes" id="UP000037326"/>
    </source>
</evidence>
<evidence type="ECO:0000256" key="3">
    <source>
        <dbReference type="SAM" id="Coils"/>
    </source>
</evidence>
<dbReference type="OrthoDB" id="9807021at2"/>
<dbReference type="Gene3D" id="1.10.287.950">
    <property type="entry name" value="Methyl-accepting chemotaxis protein"/>
    <property type="match status" value="1"/>
</dbReference>
<protein>
    <submittedName>
        <fullName evidence="5">Chemotaxis protein</fullName>
    </submittedName>
</protein>
<keyword evidence="1 2" id="KW-0807">Transducer</keyword>
<name>A0A0K9F8I7_9BACI</name>
<dbReference type="EMBL" id="LFXJ01000006">
    <property type="protein sequence ID" value="KMY30835.1"/>
    <property type="molecule type" value="Genomic_DNA"/>
</dbReference>
<dbReference type="PANTHER" id="PTHR32089">
    <property type="entry name" value="METHYL-ACCEPTING CHEMOTAXIS PROTEIN MCPB"/>
    <property type="match status" value="1"/>
</dbReference>
<comment type="caution">
    <text evidence="5">The sequence shown here is derived from an EMBL/GenBank/DDBJ whole genome shotgun (WGS) entry which is preliminary data.</text>
</comment>
<dbReference type="PATRIC" id="fig|582475.4.peg.4979"/>
<feature type="coiled-coil region" evidence="3">
    <location>
        <begin position="213"/>
        <end position="240"/>
    </location>
</feature>
<dbReference type="Pfam" id="PF00015">
    <property type="entry name" value="MCPsignal"/>
    <property type="match status" value="1"/>
</dbReference>
<dbReference type="PROSITE" id="PS50111">
    <property type="entry name" value="CHEMOTAXIS_TRANSDUC_2"/>
    <property type="match status" value="1"/>
</dbReference>
<dbReference type="SMART" id="SM00283">
    <property type="entry name" value="MA"/>
    <property type="match status" value="1"/>
</dbReference>
<dbReference type="Proteomes" id="UP000037326">
    <property type="component" value="Unassembled WGS sequence"/>
</dbReference>
<gene>
    <name evidence="5" type="ORF">ACZ11_14465</name>
</gene>
<sequence length="274" mass="30334">MEILEALTMSIPYMHLAMKGESMIGLVDKESETIIAYLPGKRIDSGYKIGQKLLPQDAILHLPLKGISTDEPVPKEFYGVEFNAFSFPVRENGHIVGALAFGIPIDHSLQMEKYITTMNDIIQNLQDKVHTIASHSEELAATSEEINKQTQFALEDAEKTNGITDLIKNISRQTNLLGLNASIEAARAGQHGAGFNIVAQEVRKLSTETTTATDNIESSLRSINHNLENLKQNMTQINGATNEQAQLVQDFSEIIDELNALSMEMKGFMSKEMK</sequence>
<dbReference type="AlphaFoldDB" id="A0A0K9F8I7"/>
<dbReference type="GO" id="GO:0016020">
    <property type="term" value="C:membrane"/>
    <property type="evidence" value="ECO:0007669"/>
    <property type="project" value="InterPro"/>
</dbReference>
<evidence type="ECO:0000259" key="4">
    <source>
        <dbReference type="PROSITE" id="PS50111"/>
    </source>
</evidence>
<reference evidence="6" key="1">
    <citation type="submission" date="2015-07" db="EMBL/GenBank/DDBJ databases">
        <authorList>
            <consortium name="Consortium for Microbial Forensics and Genomics (microFORGE)"/>
            <person name="Knight B.M."/>
            <person name="Roberts D.P."/>
            <person name="Lin D."/>
            <person name="Hari K."/>
            <person name="Fletcher J."/>
            <person name="Melcher U."/>
            <person name="Blagden T."/>
            <person name="Winegar R.A."/>
        </authorList>
    </citation>
    <scope>NUCLEOTIDE SEQUENCE [LARGE SCALE GENOMIC DNA]</scope>
    <source>
        <strain evidence="6">DSM 23493</strain>
    </source>
</reference>